<dbReference type="FunFam" id="2.10.25.10:FF:000028">
    <property type="entry name" value="Signal peptide, CUB domain and EGF-like domain-containing 2"/>
    <property type="match status" value="1"/>
</dbReference>
<evidence type="ECO:0000256" key="8">
    <source>
        <dbReference type="PROSITE-ProRule" id="PRU00076"/>
    </source>
</evidence>
<evidence type="ECO:0000259" key="10">
    <source>
        <dbReference type="PROSITE" id="PS50026"/>
    </source>
</evidence>
<dbReference type="SMART" id="SM00179">
    <property type="entry name" value="EGF_CA"/>
    <property type="match status" value="1"/>
</dbReference>
<organism evidence="11 12">
    <name type="scientific">Galemys pyrenaicus</name>
    <name type="common">Iberian desman</name>
    <name type="synonym">Pyrenean desman</name>
    <dbReference type="NCBI Taxonomy" id="202257"/>
    <lineage>
        <taxon>Eukaryota</taxon>
        <taxon>Metazoa</taxon>
        <taxon>Chordata</taxon>
        <taxon>Craniata</taxon>
        <taxon>Vertebrata</taxon>
        <taxon>Euteleostomi</taxon>
        <taxon>Mammalia</taxon>
        <taxon>Eutheria</taxon>
        <taxon>Laurasiatheria</taxon>
        <taxon>Eulipotyphla</taxon>
        <taxon>Talpidae</taxon>
        <taxon>Galemys</taxon>
    </lineage>
</organism>
<dbReference type="PROSITE" id="PS00010">
    <property type="entry name" value="ASX_HYDROXYL"/>
    <property type="match status" value="1"/>
</dbReference>
<dbReference type="Gene3D" id="2.10.25.10">
    <property type="entry name" value="Laminin"/>
    <property type="match status" value="1"/>
</dbReference>
<keyword evidence="7" id="KW-0325">Glycoprotein</keyword>
<evidence type="ECO:0000256" key="2">
    <source>
        <dbReference type="ARBA" id="ARBA00022525"/>
    </source>
</evidence>
<accession>A0A8J6DGJ0</accession>
<evidence type="ECO:0000256" key="9">
    <source>
        <dbReference type="SAM" id="MobiDB-lite"/>
    </source>
</evidence>
<feature type="compositionally biased region" description="Basic residues" evidence="9">
    <location>
        <begin position="120"/>
        <end position="139"/>
    </location>
</feature>
<dbReference type="PROSITE" id="PS50026">
    <property type="entry name" value="EGF_3"/>
    <property type="match status" value="1"/>
</dbReference>
<dbReference type="Proteomes" id="UP000700334">
    <property type="component" value="Unassembled WGS sequence"/>
</dbReference>
<evidence type="ECO:0000256" key="3">
    <source>
        <dbReference type="ARBA" id="ARBA00022536"/>
    </source>
</evidence>
<feature type="domain" description="EGF-like" evidence="10">
    <location>
        <begin position="234"/>
        <end position="274"/>
    </location>
</feature>
<dbReference type="Pfam" id="PF14670">
    <property type="entry name" value="FXa_inhibition"/>
    <property type="match status" value="1"/>
</dbReference>
<keyword evidence="3 8" id="KW-0245">EGF-like domain</keyword>
<dbReference type="PROSITE" id="PS01187">
    <property type="entry name" value="EGF_CA"/>
    <property type="match status" value="1"/>
</dbReference>
<feature type="region of interest" description="Disordered" evidence="9">
    <location>
        <begin position="1"/>
        <end position="94"/>
    </location>
</feature>
<dbReference type="InterPro" id="IPR050751">
    <property type="entry name" value="ECM_structural_protein"/>
</dbReference>
<reference evidence="11" key="1">
    <citation type="journal article" date="2021" name="Evol. Appl.">
        <title>The genome of the Pyrenean desman and the effects of bottlenecks and inbreeding on the genomic landscape of an endangered species.</title>
        <authorList>
            <person name="Escoda L."/>
            <person name="Castresana J."/>
        </authorList>
    </citation>
    <scope>NUCLEOTIDE SEQUENCE</scope>
    <source>
        <strain evidence="11">IBE-C5619</strain>
    </source>
</reference>
<dbReference type="GO" id="GO:0005509">
    <property type="term" value="F:calcium ion binding"/>
    <property type="evidence" value="ECO:0007669"/>
    <property type="project" value="InterPro"/>
</dbReference>
<keyword evidence="12" id="KW-1185">Reference proteome</keyword>
<dbReference type="PANTHER" id="PTHR24034">
    <property type="entry name" value="EGF-LIKE DOMAIN-CONTAINING PROTEIN"/>
    <property type="match status" value="1"/>
</dbReference>
<evidence type="ECO:0000256" key="5">
    <source>
        <dbReference type="ARBA" id="ARBA00022737"/>
    </source>
</evidence>
<keyword evidence="2" id="KW-0964">Secreted</keyword>
<dbReference type="OrthoDB" id="431034at2759"/>
<proteinExistence type="predicted"/>
<evidence type="ECO:0000256" key="6">
    <source>
        <dbReference type="ARBA" id="ARBA00023157"/>
    </source>
</evidence>
<dbReference type="InterPro" id="IPR000742">
    <property type="entry name" value="EGF"/>
</dbReference>
<feature type="region of interest" description="Disordered" evidence="9">
    <location>
        <begin position="115"/>
        <end position="228"/>
    </location>
</feature>
<keyword evidence="6" id="KW-1015">Disulfide bond</keyword>
<dbReference type="SUPFAM" id="SSF57196">
    <property type="entry name" value="EGF/Laminin"/>
    <property type="match status" value="1"/>
</dbReference>
<comment type="caution">
    <text evidence="8">Lacks conserved residue(s) required for the propagation of feature annotation.</text>
</comment>
<dbReference type="GO" id="GO:0005576">
    <property type="term" value="C:extracellular region"/>
    <property type="evidence" value="ECO:0007669"/>
    <property type="project" value="UniProtKB-SubCell"/>
</dbReference>
<dbReference type="InterPro" id="IPR018097">
    <property type="entry name" value="EGF_Ca-bd_CS"/>
</dbReference>
<feature type="compositionally biased region" description="Basic residues" evidence="9">
    <location>
        <begin position="51"/>
        <end position="63"/>
    </location>
</feature>
<protein>
    <submittedName>
        <fullName evidence="11">Multiple epidermal growth factor-like domains protein 6</fullName>
    </submittedName>
</protein>
<evidence type="ECO:0000256" key="7">
    <source>
        <dbReference type="ARBA" id="ARBA00023180"/>
    </source>
</evidence>
<keyword evidence="5" id="KW-0677">Repeat</keyword>
<evidence type="ECO:0000313" key="12">
    <source>
        <dbReference type="Proteomes" id="UP000700334"/>
    </source>
</evidence>
<dbReference type="AlphaFoldDB" id="A0A8J6DGJ0"/>
<evidence type="ECO:0000256" key="4">
    <source>
        <dbReference type="ARBA" id="ARBA00022729"/>
    </source>
</evidence>
<gene>
    <name evidence="11" type="ORF">J0S82_016207</name>
</gene>
<dbReference type="SMART" id="SM00181">
    <property type="entry name" value="EGF"/>
    <property type="match status" value="1"/>
</dbReference>
<dbReference type="PANTHER" id="PTHR24034:SF200">
    <property type="entry name" value="EGF-LIKE AND EMI DOMAIN-CONTAINING PROTEIN 1"/>
    <property type="match status" value="1"/>
</dbReference>
<evidence type="ECO:0000256" key="1">
    <source>
        <dbReference type="ARBA" id="ARBA00004613"/>
    </source>
</evidence>
<comment type="caution">
    <text evidence="11">The sequence shown here is derived from an EMBL/GenBank/DDBJ whole genome shotgun (WGS) entry which is preliminary data.</text>
</comment>
<dbReference type="CDD" id="cd00054">
    <property type="entry name" value="EGF_CA"/>
    <property type="match status" value="1"/>
</dbReference>
<keyword evidence="4" id="KW-0732">Signal</keyword>
<dbReference type="InterPro" id="IPR001881">
    <property type="entry name" value="EGF-like_Ca-bd_dom"/>
</dbReference>
<dbReference type="PROSITE" id="PS01186">
    <property type="entry name" value="EGF_2"/>
    <property type="match status" value="1"/>
</dbReference>
<evidence type="ECO:0000313" key="11">
    <source>
        <dbReference type="EMBL" id="KAG8505463.1"/>
    </source>
</evidence>
<dbReference type="EMBL" id="JAGFMF010012255">
    <property type="protein sequence ID" value="KAG8505463.1"/>
    <property type="molecule type" value="Genomic_DNA"/>
</dbReference>
<comment type="subcellular location">
    <subcellularLocation>
        <location evidence="1">Secreted</location>
    </subcellularLocation>
</comment>
<dbReference type="InterPro" id="IPR000152">
    <property type="entry name" value="EGF-type_Asp/Asn_hydroxyl_site"/>
</dbReference>
<feature type="region of interest" description="Disordered" evidence="9">
    <location>
        <begin position="279"/>
        <end position="298"/>
    </location>
</feature>
<name>A0A8J6DGJ0_GALPY</name>
<sequence length="298" mass="31165">MQVTPRRAPGPNLDSPAVSGASRCGAEGLGGPGGLERFSKRRPVPTLAALRKQRQPRGQRVRPCHAAPGRRPTGPENAARAPGLRHGRGRDLSPRHHSRLAAELVLGRAAAALSPQAHPVARRAGRRGGCRPGTGHRARVRGEPPLQSARFQMGSAQGPDGHDPGTSTRAASHLSAPPGLGRPSGRRWALPPRAGQSARGPGTAGGTAGRHWAHTRAGRSAQVGPTLSPRVPADVDECQTHNGGCQHSCVNTPGSYLCRCQPGFRLHADGRTCLGECPRSATPSWPRHNRPAPVLAAP</sequence>